<evidence type="ECO:0000313" key="3">
    <source>
        <dbReference type="Proteomes" id="UP000530660"/>
    </source>
</evidence>
<feature type="compositionally biased region" description="Low complexity" evidence="1">
    <location>
        <begin position="378"/>
        <end position="389"/>
    </location>
</feature>
<reference evidence="2 3" key="1">
    <citation type="journal article" date="2020" name="J. Phycol.">
        <title>Comparative genome analysis reveals Cyanidiococcus gen. nov., a new extremophilic red algal genus sister to Cyanidioschyzon (Cyanidioschyzonaceae, Rhodophyta).</title>
        <authorList>
            <person name="Liu S.-L."/>
            <person name="Chiang Y.-R."/>
            <person name="Yoon H.S."/>
            <person name="Fu H.-Y."/>
        </authorList>
    </citation>
    <scope>NUCLEOTIDE SEQUENCE [LARGE SCALE GENOMIC DNA]</scope>
    <source>
        <strain evidence="2 3">THAL066</strain>
    </source>
</reference>
<dbReference type="EMBL" id="VWRR01000008">
    <property type="protein sequence ID" value="KAF6003134.1"/>
    <property type="molecule type" value="Genomic_DNA"/>
</dbReference>
<name>A0A7J7IKD4_9RHOD</name>
<dbReference type="OrthoDB" id="10431246at2759"/>
<protein>
    <submittedName>
        <fullName evidence="2">Uncharacterized protein</fullName>
    </submittedName>
</protein>
<keyword evidence="3" id="KW-1185">Reference proteome</keyword>
<evidence type="ECO:0000313" key="2">
    <source>
        <dbReference type="EMBL" id="KAF6003134.1"/>
    </source>
</evidence>
<evidence type="ECO:0000256" key="1">
    <source>
        <dbReference type="SAM" id="MobiDB-lite"/>
    </source>
</evidence>
<accession>A0A7J7IKD4</accession>
<comment type="caution">
    <text evidence="2">The sequence shown here is derived from an EMBL/GenBank/DDBJ whole genome shotgun (WGS) entry which is preliminary data.</text>
</comment>
<sequence>MHTRSLPDSLALQTGRAVQLPYRKSENDMTFAPWVSRYPTRPQGGWMLASATTFLFRLQSFATETTSGASLGLLVWMRVLDPWYAVWSDAEVCDWIRALHHRQAQRVAALAENELSVPRTYVPRACDQEIIPIANFGSGLQYFSPARQKIEHLLALQERLRPLLESGQLNAWQFLFICNHRPERVSVLERCLEAGARLFKDTGTDHLEAPAAKDAYKPMSNETVRLLLEAVTECLPPGTNCEEIDADGNYLPVDASLAQPFAYAPWLGERRTQLDAEMEQLECSKQQRVGASVPEQGKWYPEASALADSMQRARAFAEQRSLVEVAERFAGADLLGPRPESFEALGTSTSATNVVGGRHLHQRTNYRTGSYAEPWGTLSRQQSSQSLRSIQELAPTNDKDLDE</sequence>
<dbReference type="Proteomes" id="UP000530660">
    <property type="component" value="Unassembled WGS sequence"/>
</dbReference>
<feature type="region of interest" description="Disordered" evidence="1">
    <location>
        <begin position="365"/>
        <end position="403"/>
    </location>
</feature>
<dbReference type="AlphaFoldDB" id="A0A7J7IKD4"/>
<proteinExistence type="predicted"/>
<organism evidence="2 3">
    <name type="scientific">Cyanidiococcus yangmingshanensis</name>
    <dbReference type="NCBI Taxonomy" id="2690220"/>
    <lineage>
        <taxon>Eukaryota</taxon>
        <taxon>Rhodophyta</taxon>
        <taxon>Bangiophyceae</taxon>
        <taxon>Cyanidiales</taxon>
        <taxon>Cyanidiaceae</taxon>
        <taxon>Cyanidiococcus</taxon>
    </lineage>
</organism>
<gene>
    <name evidence="2" type="ORF">F1559_004488</name>
</gene>